<proteinExistence type="predicted"/>
<dbReference type="RefSeq" id="WP_209646125.1">
    <property type="nucleotide sequence ID" value="NZ_JAGINW010000001.1"/>
</dbReference>
<dbReference type="Proteomes" id="UP001519332">
    <property type="component" value="Unassembled WGS sequence"/>
</dbReference>
<evidence type="ECO:0000313" key="1">
    <source>
        <dbReference type="EMBL" id="MBP2329308.1"/>
    </source>
</evidence>
<sequence>MQERGEQRPVGRAEPHPGVAELALQHCDLVAQREDLDVFVPVAPREQTK</sequence>
<organism evidence="1 2">
    <name type="scientific">Kibdelosporangium banguiense</name>
    <dbReference type="NCBI Taxonomy" id="1365924"/>
    <lineage>
        <taxon>Bacteria</taxon>
        <taxon>Bacillati</taxon>
        <taxon>Actinomycetota</taxon>
        <taxon>Actinomycetes</taxon>
        <taxon>Pseudonocardiales</taxon>
        <taxon>Pseudonocardiaceae</taxon>
        <taxon>Kibdelosporangium</taxon>
    </lineage>
</organism>
<accession>A0ABS4TY46</accession>
<gene>
    <name evidence="1" type="ORF">JOF56_009693</name>
</gene>
<protein>
    <submittedName>
        <fullName evidence="1">Uncharacterized protein</fullName>
    </submittedName>
</protein>
<reference evidence="1 2" key="1">
    <citation type="submission" date="2021-03" db="EMBL/GenBank/DDBJ databases">
        <title>Sequencing the genomes of 1000 actinobacteria strains.</title>
        <authorList>
            <person name="Klenk H.-P."/>
        </authorList>
    </citation>
    <scope>NUCLEOTIDE SEQUENCE [LARGE SCALE GENOMIC DNA]</scope>
    <source>
        <strain evidence="1 2">DSM 46670</strain>
    </source>
</reference>
<dbReference type="EMBL" id="JAGINW010000001">
    <property type="protein sequence ID" value="MBP2329308.1"/>
    <property type="molecule type" value="Genomic_DNA"/>
</dbReference>
<keyword evidence="2" id="KW-1185">Reference proteome</keyword>
<name>A0ABS4TY46_9PSEU</name>
<comment type="caution">
    <text evidence="1">The sequence shown here is derived from an EMBL/GenBank/DDBJ whole genome shotgun (WGS) entry which is preliminary data.</text>
</comment>
<evidence type="ECO:0000313" key="2">
    <source>
        <dbReference type="Proteomes" id="UP001519332"/>
    </source>
</evidence>